<dbReference type="EMBL" id="GBRH01234705">
    <property type="protein sequence ID" value="JAD63190.1"/>
    <property type="molecule type" value="Transcribed_RNA"/>
</dbReference>
<protein>
    <submittedName>
        <fullName evidence="2">Uncharacterized protein</fullName>
    </submittedName>
</protein>
<reference evidence="2" key="2">
    <citation type="journal article" date="2015" name="Data Brief">
        <title>Shoot transcriptome of the giant reed, Arundo donax.</title>
        <authorList>
            <person name="Barrero R.A."/>
            <person name="Guerrero F.D."/>
            <person name="Moolhuijzen P."/>
            <person name="Goolsby J.A."/>
            <person name="Tidwell J."/>
            <person name="Bellgard S.E."/>
            <person name="Bellgard M.I."/>
        </authorList>
    </citation>
    <scope>NUCLEOTIDE SEQUENCE</scope>
    <source>
        <tissue evidence="2">Shoot tissue taken approximately 20 cm above the soil surface</tissue>
    </source>
</reference>
<feature type="region of interest" description="Disordered" evidence="1">
    <location>
        <begin position="1"/>
        <end position="22"/>
    </location>
</feature>
<dbReference type="AlphaFoldDB" id="A0A0A9BPR4"/>
<accession>A0A0A9BPR4</accession>
<proteinExistence type="predicted"/>
<reference evidence="2" key="1">
    <citation type="submission" date="2014-09" db="EMBL/GenBank/DDBJ databases">
        <authorList>
            <person name="Magalhaes I.L.F."/>
            <person name="Oliveira U."/>
            <person name="Santos F.R."/>
            <person name="Vidigal T.H.D.A."/>
            <person name="Brescovit A.D."/>
            <person name="Santos A.J."/>
        </authorList>
    </citation>
    <scope>NUCLEOTIDE SEQUENCE</scope>
    <source>
        <tissue evidence="2">Shoot tissue taken approximately 20 cm above the soil surface</tissue>
    </source>
</reference>
<organism evidence="2">
    <name type="scientific">Arundo donax</name>
    <name type="common">Giant reed</name>
    <name type="synonym">Donax arundinaceus</name>
    <dbReference type="NCBI Taxonomy" id="35708"/>
    <lineage>
        <taxon>Eukaryota</taxon>
        <taxon>Viridiplantae</taxon>
        <taxon>Streptophyta</taxon>
        <taxon>Embryophyta</taxon>
        <taxon>Tracheophyta</taxon>
        <taxon>Spermatophyta</taxon>
        <taxon>Magnoliopsida</taxon>
        <taxon>Liliopsida</taxon>
        <taxon>Poales</taxon>
        <taxon>Poaceae</taxon>
        <taxon>PACMAD clade</taxon>
        <taxon>Arundinoideae</taxon>
        <taxon>Arundineae</taxon>
        <taxon>Arundo</taxon>
    </lineage>
</organism>
<sequence length="22" mass="2719">MISDRSGARVCTRRRRRRRCRA</sequence>
<name>A0A0A9BPR4_ARUDO</name>
<evidence type="ECO:0000256" key="1">
    <source>
        <dbReference type="SAM" id="MobiDB-lite"/>
    </source>
</evidence>
<feature type="compositionally biased region" description="Basic residues" evidence="1">
    <location>
        <begin position="11"/>
        <end position="22"/>
    </location>
</feature>
<evidence type="ECO:0000313" key="2">
    <source>
        <dbReference type="EMBL" id="JAD63190.1"/>
    </source>
</evidence>